<feature type="transmembrane region" description="Helical" evidence="5">
    <location>
        <begin position="27"/>
        <end position="54"/>
    </location>
</feature>
<comment type="subcellular location">
    <subcellularLocation>
        <location evidence="5">Cell inner membrane</location>
        <topology evidence="5">Multi-pass membrane protein</topology>
    </subcellularLocation>
    <subcellularLocation>
        <location evidence="1">Membrane</location>
        <topology evidence="1">Multi-pass membrane protein</topology>
    </subcellularLocation>
</comment>
<evidence type="ECO:0000313" key="7">
    <source>
        <dbReference type="EMBL" id="QQP87507.1"/>
    </source>
</evidence>
<keyword evidence="5" id="KW-0813">Transport</keyword>
<keyword evidence="8" id="KW-1185">Reference proteome</keyword>
<feature type="transmembrane region" description="Helical" evidence="5">
    <location>
        <begin position="141"/>
        <end position="165"/>
    </location>
</feature>
<dbReference type="EMBL" id="CP067420">
    <property type="protein sequence ID" value="QQP87507.1"/>
    <property type="molecule type" value="Genomic_DNA"/>
</dbReference>
<feature type="transmembrane region" description="Helical" evidence="5">
    <location>
        <begin position="66"/>
        <end position="89"/>
    </location>
</feature>
<dbReference type="PIRSF" id="PIRSF006648">
    <property type="entry name" value="DrrB"/>
    <property type="match status" value="1"/>
</dbReference>
<dbReference type="InterPro" id="IPR013525">
    <property type="entry name" value="ABC2_TM"/>
</dbReference>
<dbReference type="PANTHER" id="PTHR43077:SF10">
    <property type="entry name" value="TRANSPORT PERMEASE PROTEIN"/>
    <property type="match status" value="1"/>
</dbReference>
<dbReference type="Pfam" id="PF01061">
    <property type="entry name" value="ABC2_membrane"/>
    <property type="match status" value="1"/>
</dbReference>
<dbReference type="PANTHER" id="PTHR43077">
    <property type="entry name" value="TRANSPORT PERMEASE YVFS-RELATED"/>
    <property type="match status" value="1"/>
</dbReference>
<evidence type="ECO:0000256" key="5">
    <source>
        <dbReference type="RuleBase" id="RU361157"/>
    </source>
</evidence>
<keyword evidence="3 5" id="KW-1133">Transmembrane helix</keyword>
<evidence type="ECO:0000256" key="3">
    <source>
        <dbReference type="ARBA" id="ARBA00022989"/>
    </source>
</evidence>
<proteinExistence type="inferred from homology"/>
<protein>
    <recommendedName>
        <fullName evidence="5">Transport permease protein</fullName>
    </recommendedName>
</protein>
<organism evidence="7 8">
    <name type="scientific">Skermanella cutis</name>
    <dbReference type="NCBI Taxonomy" id="2775420"/>
    <lineage>
        <taxon>Bacteria</taxon>
        <taxon>Pseudomonadati</taxon>
        <taxon>Pseudomonadota</taxon>
        <taxon>Alphaproteobacteria</taxon>
        <taxon>Rhodospirillales</taxon>
        <taxon>Azospirillaceae</taxon>
        <taxon>Skermanella</taxon>
    </lineage>
</organism>
<dbReference type="NCBIfam" id="TIGR03861">
    <property type="entry name" value="phenyl_ABC_PedC"/>
    <property type="match status" value="1"/>
</dbReference>
<dbReference type="InterPro" id="IPR051328">
    <property type="entry name" value="T7SS_ABC-Transporter"/>
</dbReference>
<evidence type="ECO:0000259" key="6">
    <source>
        <dbReference type="PROSITE" id="PS51012"/>
    </source>
</evidence>
<dbReference type="InterPro" id="IPR047817">
    <property type="entry name" value="ABC2_TM_bact-type"/>
</dbReference>
<keyword evidence="2 5" id="KW-0812">Transmembrane</keyword>
<reference evidence="7" key="1">
    <citation type="submission" date="2021-02" db="EMBL/GenBank/DDBJ databases">
        <title>Skermanella TT6 skin isolate.</title>
        <authorList>
            <person name="Lee K."/>
            <person name="Ganzorig M."/>
        </authorList>
    </citation>
    <scope>NUCLEOTIDE SEQUENCE</scope>
    <source>
        <strain evidence="7">TT6</strain>
    </source>
</reference>
<evidence type="ECO:0000256" key="1">
    <source>
        <dbReference type="ARBA" id="ARBA00004141"/>
    </source>
</evidence>
<keyword evidence="4 5" id="KW-0472">Membrane</keyword>
<comment type="similarity">
    <text evidence="5">Belongs to the ABC-2 integral membrane protein family.</text>
</comment>
<dbReference type="InterPro" id="IPR022403">
    <property type="entry name" value="Alc_ABC_transptr_permease"/>
</dbReference>
<evidence type="ECO:0000256" key="2">
    <source>
        <dbReference type="ARBA" id="ARBA00022692"/>
    </source>
</evidence>
<dbReference type="InterPro" id="IPR000412">
    <property type="entry name" value="ABC_2_transport"/>
</dbReference>
<evidence type="ECO:0000313" key="8">
    <source>
        <dbReference type="Proteomes" id="UP000595197"/>
    </source>
</evidence>
<evidence type="ECO:0000256" key="4">
    <source>
        <dbReference type="ARBA" id="ARBA00023136"/>
    </source>
</evidence>
<feature type="transmembrane region" description="Helical" evidence="5">
    <location>
        <begin position="110"/>
        <end position="135"/>
    </location>
</feature>
<name>A0ABX7AZJ0_9PROT</name>
<sequence length="267" mass="29726">MNLHYWRALNGIVTREVLRFLHQRERFLAALVRPLVWLLVFAAGFRAALGLSIIPPYETYITYETYIVPGLVGMIQLFNGMQSSLSMVYDREMGSMRTLLVSPLPRWFLLTAKLLAGTAVSILQVYAFLAIAAAFDIVLPPLGYLTALPALVVSGLMLGAVGMLLSSTIKQLENFAGVMNFVIFPTFFLSSALYPLWKMQESSVLLYQICAANPFTHAVELIRFALYVQINWVSLGWTVLALAVFLAAAIYGYNPARGFMPRKAQAD</sequence>
<accession>A0ABX7AZJ0</accession>
<dbReference type="RefSeq" id="WP_201070741.1">
    <property type="nucleotide sequence ID" value="NZ_CP067420.1"/>
</dbReference>
<dbReference type="PRINTS" id="PR00164">
    <property type="entry name" value="ABC2TRNSPORT"/>
</dbReference>
<feature type="transmembrane region" description="Helical" evidence="5">
    <location>
        <begin position="230"/>
        <end position="253"/>
    </location>
</feature>
<dbReference type="Proteomes" id="UP000595197">
    <property type="component" value="Chromosome"/>
</dbReference>
<feature type="domain" description="ABC transmembrane type-2" evidence="6">
    <location>
        <begin position="25"/>
        <end position="256"/>
    </location>
</feature>
<feature type="transmembrane region" description="Helical" evidence="5">
    <location>
        <begin position="177"/>
        <end position="197"/>
    </location>
</feature>
<keyword evidence="5" id="KW-1003">Cell membrane</keyword>
<dbReference type="PROSITE" id="PS51012">
    <property type="entry name" value="ABC_TM2"/>
    <property type="match status" value="1"/>
</dbReference>
<gene>
    <name evidence="7" type="ORF">IGS68_15500</name>
</gene>